<dbReference type="AlphaFoldDB" id="A0A0F9QZ91"/>
<dbReference type="Gene3D" id="2.60.120.200">
    <property type="match status" value="1"/>
</dbReference>
<reference evidence="1" key="1">
    <citation type="journal article" date="2015" name="Nature">
        <title>Complex archaea that bridge the gap between prokaryotes and eukaryotes.</title>
        <authorList>
            <person name="Spang A."/>
            <person name="Saw J.H."/>
            <person name="Jorgensen S.L."/>
            <person name="Zaremba-Niedzwiedzka K."/>
            <person name="Martijn J."/>
            <person name="Lind A.E."/>
            <person name="van Eijk R."/>
            <person name="Schleper C."/>
            <person name="Guy L."/>
            <person name="Ettema T.J."/>
        </authorList>
    </citation>
    <scope>NUCLEOTIDE SEQUENCE</scope>
</reference>
<dbReference type="EMBL" id="LAZR01001256">
    <property type="protein sequence ID" value="KKN47809.1"/>
    <property type="molecule type" value="Genomic_DNA"/>
</dbReference>
<dbReference type="SUPFAM" id="SSF49899">
    <property type="entry name" value="Concanavalin A-like lectins/glucanases"/>
    <property type="match status" value="1"/>
</dbReference>
<proteinExistence type="predicted"/>
<gene>
    <name evidence="1" type="ORF">LCGC14_0659300</name>
</gene>
<name>A0A0F9QZ91_9ZZZZ</name>
<evidence type="ECO:0008006" key="2">
    <source>
        <dbReference type="Google" id="ProtNLM"/>
    </source>
</evidence>
<organism evidence="1">
    <name type="scientific">marine sediment metagenome</name>
    <dbReference type="NCBI Taxonomy" id="412755"/>
    <lineage>
        <taxon>unclassified sequences</taxon>
        <taxon>metagenomes</taxon>
        <taxon>ecological metagenomes</taxon>
    </lineage>
</organism>
<protein>
    <recommendedName>
        <fullName evidence="2">LamG-like jellyroll fold domain-containing protein</fullName>
    </recommendedName>
</protein>
<evidence type="ECO:0000313" key="1">
    <source>
        <dbReference type="EMBL" id="KKN47809.1"/>
    </source>
</evidence>
<accession>A0A0F9QZ91</accession>
<dbReference type="InterPro" id="IPR013320">
    <property type="entry name" value="ConA-like_dom_sf"/>
</dbReference>
<comment type="caution">
    <text evidence="1">The sequence shown here is derived from an EMBL/GenBank/DDBJ whole genome shotgun (WGS) entry which is preliminary data.</text>
</comment>
<sequence>MSELIYSKEFPDVTESVIVSAHGTVAADKEIIPDSSKDLFGLRNLFSQSQKNLYSNRPFYRFDGSNDYIEYADNANLDPGVFDFGLRIVFKAESVTTANQFLMNKTSATLGWGLEIREDDLWIHLDDNTADATAIIGTAVFTAGVIHDVIVSFDRSGNATAWVDGVNVGTVDISGTPLTVSNANVLRIGSETGGTTKAFKGEIYDWEVWNTTISEAIVFDLQSGGTHNFLDIGASNVEVLNQGNFTSHDKWSATGKATDSTGEAEWTFAGGSLVGTVVQTAGNRASTGIGGKRYRFVRTTTVTTAPDGDTVFTITAAFAAAAVALTMTAGTGEIVEFTSLEAGASGSFVLDITETTATQGQFAVDDLSMVQIGNVLSVGGDSFQAAVAYNKGAVALEGVPSGATLHNIEVSGDWAGVTFTVGDAHTDTVNVACQFTDAAGNDISHSVAAQMYLADDTAGLVFTASGPDGANDINADGADLEVVADKLWIINTEVDGDFDFDVKHTAGAADWYMVIVLPDGRLAISSKIELTA</sequence>